<organism evidence="2 3">
    <name type="scientific">Colletotrichum kahawae</name>
    <name type="common">Coffee berry disease fungus</name>
    <dbReference type="NCBI Taxonomy" id="34407"/>
    <lineage>
        <taxon>Eukaryota</taxon>
        <taxon>Fungi</taxon>
        <taxon>Dikarya</taxon>
        <taxon>Ascomycota</taxon>
        <taxon>Pezizomycotina</taxon>
        <taxon>Sordariomycetes</taxon>
        <taxon>Hypocreomycetidae</taxon>
        <taxon>Glomerellales</taxon>
        <taxon>Glomerellaceae</taxon>
        <taxon>Colletotrichum</taxon>
        <taxon>Colletotrichum gloeosporioides species complex</taxon>
    </lineage>
</organism>
<evidence type="ECO:0000313" key="3">
    <source>
        <dbReference type="Proteomes" id="UP001281614"/>
    </source>
</evidence>
<name>A0AAD9YGH1_COLKA</name>
<protein>
    <submittedName>
        <fullName evidence="2">Uncharacterized protein</fullName>
    </submittedName>
</protein>
<keyword evidence="3" id="KW-1185">Reference proteome</keyword>
<dbReference type="Proteomes" id="UP001281614">
    <property type="component" value="Unassembled WGS sequence"/>
</dbReference>
<dbReference type="AlphaFoldDB" id="A0AAD9YGH1"/>
<feature type="compositionally biased region" description="Basic and acidic residues" evidence="1">
    <location>
        <begin position="12"/>
        <end position="21"/>
    </location>
</feature>
<feature type="region of interest" description="Disordered" evidence="1">
    <location>
        <begin position="160"/>
        <end position="188"/>
    </location>
</feature>
<feature type="region of interest" description="Disordered" evidence="1">
    <location>
        <begin position="1"/>
        <end position="92"/>
    </location>
</feature>
<accession>A0AAD9YGH1</accession>
<gene>
    <name evidence="2" type="ORF">CKAH01_15736</name>
</gene>
<comment type="caution">
    <text evidence="2">The sequence shown here is derived from an EMBL/GenBank/DDBJ whole genome shotgun (WGS) entry which is preliminary data.</text>
</comment>
<evidence type="ECO:0000313" key="2">
    <source>
        <dbReference type="EMBL" id="KAK2764797.1"/>
    </source>
</evidence>
<sequence>MQSQKALIQPEEAPRQARDQRSSISYISETSSAAQSLPPDIFAGHNSQSPRQLVCITSRKPLPSEQPTELRNPKRKKRKHKKNGTSDWDEMRQKNSGVIEMGMSESGACKLQRWLTRGTQDIDRWRAAVRCAIILAEEGADPRKAGDSPTISAGVYNAAAPSEHTHEDGSNETNALIDSKEAEKNRVPPVPAAIRDVLLTVLRQYENSWSQALRAKHA</sequence>
<evidence type="ECO:0000256" key="1">
    <source>
        <dbReference type="SAM" id="MobiDB-lite"/>
    </source>
</evidence>
<feature type="compositionally biased region" description="Basic residues" evidence="1">
    <location>
        <begin position="73"/>
        <end position="83"/>
    </location>
</feature>
<reference evidence="2" key="1">
    <citation type="submission" date="2023-02" db="EMBL/GenBank/DDBJ databases">
        <title>Colletotrichum kahawae CIFC_Que2 genome sequencing and assembly.</title>
        <authorList>
            <person name="Baroncelli R."/>
        </authorList>
    </citation>
    <scope>NUCLEOTIDE SEQUENCE</scope>
    <source>
        <strain evidence="2">CIFC_Que2</strain>
    </source>
</reference>
<dbReference type="EMBL" id="VYYT01000134">
    <property type="protein sequence ID" value="KAK2764797.1"/>
    <property type="molecule type" value="Genomic_DNA"/>
</dbReference>
<feature type="compositionally biased region" description="Low complexity" evidence="1">
    <location>
        <begin position="22"/>
        <end position="32"/>
    </location>
</feature>
<proteinExistence type="predicted"/>